<evidence type="ECO:0000313" key="6">
    <source>
        <dbReference type="EMBL" id="QNI32183.1"/>
    </source>
</evidence>
<comment type="subunit">
    <text evidence="3">The glycine cleavage system is composed of four proteins: P, T, L and H.</text>
</comment>
<dbReference type="EMBL" id="CP060394">
    <property type="protein sequence ID" value="QNI32183.1"/>
    <property type="molecule type" value="Genomic_DNA"/>
</dbReference>
<dbReference type="InterPro" id="IPR000089">
    <property type="entry name" value="Biotin_lipoyl"/>
</dbReference>
<dbReference type="GO" id="GO:0009249">
    <property type="term" value="P:protein lipoylation"/>
    <property type="evidence" value="ECO:0007669"/>
    <property type="project" value="TreeGrafter"/>
</dbReference>
<dbReference type="AlphaFoldDB" id="A0A7G8BI13"/>
<evidence type="ECO:0000259" key="5">
    <source>
        <dbReference type="PROSITE" id="PS50968"/>
    </source>
</evidence>
<gene>
    <name evidence="3 6" type="primary">gcvH</name>
    <name evidence="6" type="ORF">H7849_24870</name>
</gene>
<dbReference type="PANTHER" id="PTHR11715">
    <property type="entry name" value="GLYCINE CLEAVAGE SYSTEM H PROTEIN"/>
    <property type="match status" value="1"/>
</dbReference>
<dbReference type="PROSITE" id="PS00189">
    <property type="entry name" value="LIPOYL"/>
    <property type="match status" value="1"/>
</dbReference>
<dbReference type="InterPro" id="IPR003016">
    <property type="entry name" value="2-oxoA_DH_lipoyl-BS"/>
</dbReference>
<dbReference type="KEGG" id="adin:H7849_24870"/>
<dbReference type="NCBIfam" id="TIGR00527">
    <property type="entry name" value="gcvH"/>
    <property type="match status" value="1"/>
</dbReference>
<dbReference type="GO" id="GO:0005960">
    <property type="term" value="C:glycine cleavage complex"/>
    <property type="evidence" value="ECO:0007669"/>
    <property type="project" value="InterPro"/>
</dbReference>
<evidence type="ECO:0000256" key="4">
    <source>
        <dbReference type="PIRSR" id="PIRSR617453-50"/>
    </source>
</evidence>
<dbReference type="PROSITE" id="PS50968">
    <property type="entry name" value="BIOTINYL_LIPOYL"/>
    <property type="match status" value="1"/>
</dbReference>
<evidence type="ECO:0000256" key="3">
    <source>
        <dbReference type="HAMAP-Rule" id="MF_00272"/>
    </source>
</evidence>
<proteinExistence type="inferred from homology"/>
<dbReference type="SUPFAM" id="SSF51230">
    <property type="entry name" value="Single hybrid motif"/>
    <property type="match status" value="1"/>
</dbReference>
<dbReference type="GO" id="GO:0019464">
    <property type="term" value="P:glycine decarboxylation via glycine cleavage system"/>
    <property type="evidence" value="ECO:0007669"/>
    <property type="project" value="UniProtKB-UniRule"/>
</dbReference>
<sequence>MAYPANYRYTREHEWIEVTGKVGKIGITDYAQDSLGDIVFVESPKVGAAVTKGEVFGSVESVKAVSDLYSPVTGTVTEVNEELASAPEKINTSAHEAWIMKVELSDPAEVDSLLSAADYEKFIAEETGH</sequence>
<accession>A0A7G8BI13</accession>
<keyword evidence="7" id="KW-1185">Reference proteome</keyword>
<dbReference type="GO" id="GO:0005737">
    <property type="term" value="C:cytoplasm"/>
    <property type="evidence" value="ECO:0007669"/>
    <property type="project" value="TreeGrafter"/>
</dbReference>
<comment type="function">
    <text evidence="3">The glycine cleavage system catalyzes the degradation of glycine. The H protein shuttles the methylamine group of glycine from the P protein to the T protein.</text>
</comment>
<evidence type="ECO:0000256" key="1">
    <source>
        <dbReference type="ARBA" id="ARBA00009249"/>
    </source>
</evidence>
<comment type="similarity">
    <text evidence="1 3">Belongs to the GcvH family.</text>
</comment>
<dbReference type="Gene3D" id="2.40.50.100">
    <property type="match status" value="1"/>
</dbReference>
<name>A0A7G8BI13_9BACT</name>
<evidence type="ECO:0000313" key="7">
    <source>
        <dbReference type="Proteomes" id="UP000515312"/>
    </source>
</evidence>
<dbReference type="PANTHER" id="PTHR11715:SF3">
    <property type="entry name" value="GLYCINE CLEAVAGE SYSTEM H PROTEIN-RELATED"/>
    <property type="match status" value="1"/>
</dbReference>
<dbReference type="Proteomes" id="UP000515312">
    <property type="component" value="Chromosome"/>
</dbReference>
<keyword evidence="2 3" id="KW-0450">Lipoyl</keyword>
<reference evidence="6 7" key="1">
    <citation type="submission" date="2020-08" db="EMBL/GenBank/DDBJ databases">
        <title>Edaphobacter telluris sp. nov. and Acidobacterium dinghuensis sp. nov., two acidobacteria isolated from forest soil.</title>
        <authorList>
            <person name="Fu J."/>
            <person name="Qiu L."/>
        </authorList>
    </citation>
    <scope>NUCLEOTIDE SEQUENCE [LARGE SCALE GENOMIC DNA]</scope>
    <source>
        <strain evidence="6">4Y35</strain>
    </source>
</reference>
<dbReference type="InterPro" id="IPR011053">
    <property type="entry name" value="Single_hybrid_motif"/>
</dbReference>
<dbReference type="InterPro" id="IPR002930">
    <property type="entry name" value="GCV_H"/>
</dbReference>
<feature type="domain" description="Lipoyl-binding" evidence="5">
    <location>
        <begin position="22"/>
        <end position="103"/>
    </location>
</feature>
<dbReference type="RefSeq" id="WP_186743138.1">
    <property type="nucleotide sequence ID" value="NZ_CP060394.1"/>
</dbReference>
<evidence type="ECO:0000256" key="2">
    <source>
        <dbReference type="ARBA" id="ARBA00022823"/>
    </source>
</evidence>
<dbReference type="InterPro" id="IPR017453">
    <property type="entry name" value="GCV_H_sub"/>
</dbReference>
<dbReference type="NCBIfam" id="NF002270">
    <property type="entry name" value="PRK01202.1"/>
    <property type="match status" value="1"/>
</dbReference>
<dbReference type="CDD" id="cd06848">
    <property type="entry name" value="GCS_H"/>
    <property type="match status" value="1"/>
</dbReference>
<comment type="cofactor">
    <cofactor evidence="3">
        <name>(R)-lipoate</name>
        <dbReference type="ChEBI" id="CHEBI:83088"/>
    </cofactor>
    <text evidence="3">Binds 1 lipoyl cofactor covalently.</text>
</comment>
<dbReference type="Pfam" id="PF01597">
    <property type="entry name" value="GCV_H"/>
    <property type="match status" value="1"/>
</dbReference>
<feature type="modified residue" description="N6-lipoyllysine" evidence="3 4">
    <location>
        <position position="63"/>
    </location>
</feature>
<organism evidence="6 7">
    <name type="scientific">Alloacidobacterium dinghuense</name>
    <dbReference type="NCBI Taxonomy" id="2763107"/>
    <lineage>
        <taxon>Bacteria</taxon>
        <taxon>Pseudomonadati</taxon>
        <taxon>Acidobacteriota</taxon>
        <taxon>Terriglobia</taxon>
        <taxon>Terriglobales</taxon>
        <taxon>Acidobacteriaceae</taxon>
        <taxon>Alloacidobacterium</taxon>
    </lineage>
</organism>
<dbReference type="HAMAP" id="MF_00272">
    <property type="entry name" value="GcvH"/>
    <property type="match status" value="1"/>
</dbReference>
<dbReference type="InterPro" id="IPR033753">
    <property type="entry name" value="GCV_H/Fam206"/>
</dbReference>
<protein>
    <recommendedName>
        <fullName evidence="3">Glycine cleavage system H protein</fullName>
    </recommendedName>
</protein>